<accession>A0A8K1D5D8</accession>
<dbReference type="Proteomes" id="UP000796761">
    <property type="component" value="Unassembled WGS sequence"/>
</dbReference>
<dbReference type="GO" id="GO:0061630">
    <property type="term" value="F:ubiquitin protein ligase activity"/>
    <property type="evidence" value="ECO:0007669"/>
    <property type="project" value="TreeGrafter"/>
</dbReference>
<feature type="non-terminal residue" evidence="2">
    <location>
        <position position="51"/>
    </location>
</feature>
<dbReference type="EMBL" id="SWJQ01004233">
    <property type="protein sequence ID" value="TRZ05450.1"/>
    <property type="molecule type" value="Genomic_DNA"/>
</dbReference>
<dbReference type="PANTHER" id="PTHR12429:SF14">
    <property type="entry name" value="NEURALIZED-LIKE PROTEIN 4"/>
    <property type="match status" value="1"/>
</dbReference>
<evidence type="ECO:0000313" key="3">
    <source>
        <dbReference type="Proteomes" id="UP000796761"/>
    </source>
</evidence>
<feature type="non-terminal residue" evidence="2">
    <location>
        <position position="1"/>
    </location>
</feature>
<evidence type="ECO:0000313" key="2">
    <source>
        <dbReference type="EMBL" id="TRZ05450.1"/>
    </source>
</evidence>
<proteinExistence type="predicted"/>
<gene>
    <name evidence="2" type="ORF">HGM15179_021657</name>
</gene>
<dbReference type="InterPro" id="IPR043136">
    <property type="entry name" value="B30.2/SPRY_sf"/>
</dbReference>
<dbReference type="InterPro" id="IPR037962">
    <property type="entry name" value="Neuralized"/>
</dbReference>
<reference evidence="2" key="1">
    <citation type="submission" date="2019-04" db="EMBL/GenBank/DDBJ databases">
        <title>Genome assembly of Zosterops borbonicus 15179.</title>
        <authorList>
            <person name="Leroy T."/>
            <person name="Anselmetti Y."/>
            <person name="Tilak M.-K."/>
            <person name="Nabholz B."/>
        </authorList>
    </citation>
    <scope>NUCLEOTIDE SEQUENCE</scope>
    <source>
        <strain evidence="2">HGM_15179</strain>
        <tissue evidence="2">Muscle</tissue>
    </source>
</reference>
<protein>
    <recommendedName>
        <fullName evidence="1">NHR domain-containing protein</fullName>
    </recommendedName>
</protein>
<comment type="caution">
    <text evidence="2">The sequence shown here is derived from an EMBL/GenBank/DDBJ whole genome shotgun (WGS) entry which is preliminary data.</text>
</comment>
<evidence type="ECO:0000259" key="1">
    <source>
        <dbReference type="PROSITE" id="PS51065"/>
    </source>
</evidence>
<organism evidence="2 3">
    <name type="scientific">Zosterops borbonicus</name>
    <dbReference type="NCBI Taxonomy" id="364589"/>
    <lineage>
        <taxon>Eukaryota</taxon>
        <taxon>Metazoa</taxon>
        <taxon>Chordata</taxon>
        <taxon>Craniata</taxon>
        <taxon>Vertebrata</taxon>
        <taxon>Euteleostomi</taxon>
        <taxon>Archelosauria</taxon>
        <taxon>Archosauria</taxon>
        <taxon>Dinosauria</taxon>
        <taxon>Saurischia</taxon>
        <taxon>Theropoda</taxon>
        <taxon>Coelurosauria</taxon>
        <taxon>Aves</taxon>
        <taxon>Neognathae</taxon>
        <taxon>Neoaves</taxon>
        <taxon>Telluraves</taxon>
        <taxon>Australaves</taxon>
        <taxon>Passeriformes</taxon>
        <taxon>Sylvioidea</taxon>
        <taxon>Zosteropidae</taxon>
        <taxon>Zosterops</taxon>
    </lineage>
</organism>
<dbReference type="Pfam" id="PF07177">
    <property type="entry name" value="Neuralized"/>
    <property type="match status" value="1"/>
</dbReference>
<dbReference type="PANTHER" id="PTHR12429">
    <property type="entry name" value="NEURALIZED"/>
    <property type="match status" value="1"/>
</dbReference>
<dbReference type="OrthoDB" id="49113at2759"/>
<dbReference type="Gene3D" id="2.60.120.920">
    <property type="match status" value="1"/>
</dbReference>
<dbReference type="PROSITE" id="PS51065">
    <property type="entry name" value="NHR"/>
    <property type="match status" value="1"/>
</dbReference>
<feature type="domain" description="NHR" evidence="1">
    <location>
        <begin position="1"/>
        <end position="51"/>
    </location>
</feature>
<dbReference type="AlphaFoldDB" id="A0A8K1D5D8"/>
<sequence>ALRDGELFEIVIQKMVDRWSGSIEAGVTAIRPEDLEFPNTMTDIDYDTWML</sequence>
<dbReference type="InterPro" id="IPR006573">
    <property type="entry name" value="NHR_dom"/>
</dbReference>
<name>A0A8K1D5D8_9PASS</name>
<keyword evidence="3" id="KW-1185">Reference proteome</keyword>